<sequence>MATDRRRLLQALAATGALLALPRVAAATAGAPRWLAARRRAGRYEAAVIDARGHALRVIALPDRGHSFAIDDAGRTAVAFGRQPGFFALAFALGGDAAPTPLPLPPDRHFFGHGAFGRDGHTVYATENDYAAGRGVIGVYRRRADGWQRTGEFDSGGIGPHELLLMPDGRTLCVANGGLLTHPDYGKLALNLDSMQPSLAYVDTVDGRLLERVRLDAALHQLSIRHLALDHNGSVWFGCQHSGPIDEQPPLVGRHRRGHAAELFRADEPTQHALRNYVGSVAVDAGGGILATSSPVGNLVVWWDTRYGRCLGSARIDDGCGVAPDTEGGFLLSDGLGGLRHAGPDLEPLDATLIPDCAWDNHLRRV</sequence>
<dbReference type="InterPro" id="IPR006311">
    <property type="entry name" value="TAT_signal"/>
</dbReference>
<evidence type="ECO:0000256" key="1">
    <source>
        <dbReference type="SAM" id="SignalP"/>
    </source>
</evidence>
<dbReference type="SUPFAM" id="SSF51004">
    <property type="entry name" value="C-terminal (heme d1) domain of cytochrome cd1-nitrite reductase"/>
    <property type="match status" value="1"/>
</dbReference>
<feature type="chain" id="PRO_5016410913" description="Tat pathway signal protein" evidence="1">
    <location>
        <begin position="26"/>
        <end position="366"/>
    </location>
</feature>
<feature type="signal peptide" evidence="1">
    <location>
        <begin position="1"/>
        <end position="25"/>
    </location>
</feature>
<dbReference type="OrthoDB" id="5624218at2"/>
<evidence type="ECO:0008006" key="4">
    <source>
        <dbReference type="Google" id="ProtNLM"/>
    </source>
</evidence>
<dbReference type="InterPro" id="IPR011048">
    <property type="entry name" value="Haem_d1_sf"/>
</dbReference>
<evidence type="ECO:0000313" key="3">
    <source>
        <dbReference type="Proteomes" id="UP000248330"/>
    </source>
</evidence>
<dbReference type="RefSeq" id="WP_110263620.1">
    <property type="nucleotide sequence ID" value="NZ_CAWNXA010000001.1"/>
</dbReference>
<keyword evidence="3" id="KW-1185">Reference proteome</keyword>
<dbReference type="AlphaFoldDB" id="A0A318EFD7"/>
<name>A0A318EFD7_9GAMM</name>
<proteinExistence type="predicted"/>
<dbReference type="PROSITE" id="PS51318">
    <property type="entry name" value="TAT"/>
    <property type="match status" value="1"/>
</dbReference>
<dbReference type="EMBL" id="QICN01000001">
    <property type="protein sequence ID" value="PXV71509.1"/>
    <property type="molecule type" value="Genomic_DNA"/>
</dbReference>
<comment type="caution">
    <text evidence="2">The sequence shown here is derived from an EMBL/GenBank/DDBJ whole genome shotgun (WGS) entry which is preliminary data.</text>
</comment>
<dbReference type="InterPro" id="IPR008311">
    <property type="entry name" value="UCP028101"/>
</dbReference>
<gene>
    <name evidence="2" type="ORF">C8D93_101560</name>
</gene>
<dbReference type="Proteomes" id="UP000248330">
    <property type="component" value="Unassembled WGS sequence"/>
</dbReference>
<organism evidence="2 3">
    <name type="scientific">Sinimarinibacterium flocculans</name>
    <dbReference type="NCBI Taxonomy" id="985250"/>
    <lineage>
        <taxon>Bacteria</taxon>
        <taxon>Pseudomonadati</taxon>
        <taxon>Pseudomonadota</taxon>
        <taxon>Gammaproteobacteria</taxon>
        <taxon>Nevskiales</taxon>
        <taxon>Nevskiaceae</taxon>
        <taxon>Sinimarinibacterium</taxon>
    </lineage>
</organism>
<reference evidence="2 3" key="1">
    <citation type="submission" date="2018-04" db="EMBL/GenBank/DDBJ databases">
        <title>Genomic Encyclopedia of Type Strains, Phase IV (KMG-IV): sequencing the most valuable type-strain genomes for metagenomic binning, comparative biology and taxonomic classification.</title>
        <authorList>
            <person name="Goeker M."/>
        </authorList>
    </citation>
    <scope>NUCLEOTIDE SEQUENCE [LARGE SCALE GENOMIC DNA]</scope>
    <source>
        <strain evidence="2 3">DSM 104150</strain>
    </source>
</reference>
<keyword evidence="1" id="KW-0732">Signal</keyword>
<evidence type="ECO:0000313" key="2">
    <source>
        <dbReference type="EMBL" id="PXV71509.1"/>
    </source>
</evidence>
<accession>A0A318EFD7</accession>
<protein>
    <recommendedName>
        <fullName evidence="4">Tat pathway signal protein</fullName>
    </recommendedName>
</protein>
<dbReference type="PIRSF" id="PIRSF028101">
    <property type="entry name" value="UCP028101"/>
    <property type="match status" value="1"/>
</dbReference>
<dbReference type="Pfam" id="PF07433">
    <property type="entry name" value="DUF1513"/>
    <property type="match status" value="1"/>
</dbReference>